<name>A0A0S8K2V6_UNCW3</name>
<dbReference type="NCBIfam" id="TIGR04183">
    <property type="entry name" value="Por_Secre_tail"/>
    <property type="match status" value="1"/>
</dbReference>
<dbReference type="EMBL" id="LJVE01000001">
    <property type="protein sequence ID" value="KPL15978.1"/>
    <property type="molecule type" value="Genomic_DNA"/>
</dbReference>
<sequence length="1245" mass="138896">MRGRKTTLLLILPLLLFATWSQLYVPYAGRADDMTIGKSGLQYYIYAADRTYKIYKTINDGVSWTVPTIDLSVDNPVCVVTCPNNADVVYLGKTGSPPVYWSTDAGVNWDDRSGQSPNDITNENPLCFVMDPDNESIIYLGCKGGGSVDNIYKTTNNGADWDEKSLPNTGPDVHDFAVITTGEQTLVFAGCAAFNKKRGIYRSTNGGDDWDQVMYENSVYSIEFYDQGIGYAGTDCGVYKTTNNGTTWVPLGNSPELQIYDLAVINSNTVYAATADKIYKTTDGGSNWISMSTDYRCNHALCILSHPDDNQKLFSGADWCVYKTTNSGNNWSEITTGFRPAKLLRTTPNLPTIYALGPEFGYLNTGSTIFRSNDYGNNWTTIAGASLFPCVDETPLAITVSPDNSDVVLFGGQNLTLESENQLDIYRSTDAGDNWQWCATTSQGDQPSTMVIEFCPLKPDTVFAAFSELNDNETVFRSTNAGNTWQEKNTPAYHVYDLTINPHYNDTLYAGTRLYGVYRNTDAGDNWTQTSFNNLRVNALATDFDFPDTMYAGAEIHGGAPQGVYKTLDGFTSYPSQKNDGLDYLYVTDLEVDPSEPTIVYALCKASASATQTYVYCTVDRGGKWFNSSIGLPSDSIYNLEIDVDNADPVFAATKDGVYAFTPDFEKSLVSSSGEATCSNNQRHMIRIHGTNEFWITYESGGVIYAVHSTDAGQSWSKKMEIGQGYNPTISIRDVPEFPPCVVWRADGNQDTVYFSKYVAGIKWDDPTPIVVSWPGVEFSPPSFVISDNNYGHVVYSDGSTVFYCEFEIYNPGIAAPDPFDIGVDPSIAYMTPGQNNPEIHVTWELDERLCYRGKYIGASWTNREIVANETFHPCIEIVGNTAHIVFEWEHYFIKDIIEVKATYIAGGSHSPWTNHMVCNTTNNSTYPEISGGSLCAWVEEMSGNYEIYYCWRSPGQWWGPFNISNSPQMSTYPHVVYKQTATEEIWYFNWTENDNAPYDIEFVQLYPEEGIELMFYLANGGEEEAAPFNVHREGYIQYGPNFHERIDYDSEYLEYEFMKLNPYRDYALAAYAYQQGSSNLPIIIKIDNIAIGGINLPPETLIVCKEMIPENLYADRAVNVKIYGNNAVTAALVLYEYERDPDGDGGGPQDAGATPLNIAQLSLSVFPNPVRKDISIQYTIPQPIKVNLSIYDVAGRLVNTLINSIQNPGSYQQTFNTQNLSQGVYFVRLHTSDKSIVKKVIFLR</sequence>
<dbReference type="InterPro" id="IPR052025">
    <property type="entry name" value="Xyloglucanase_GH74"/>
</dbReference>
<dbReference type="InterPro" id="IPR015943">
    <property type="entry name" value="WD40/YVTN_repeat-like_dom_sf"/>
</dbReference>
<dbReference type="AlphaFoldDB" id="A0A0S8K2V6"/>
<feature type="domain" description="Secretion system C-terminal sorting" evidence="1">
    <location>
        <begin position="1166"/>
        <end position="1242"/>
    </location>
</feature>
<dbReference type="Pfam" id="PF18962">
    <property type="entry name" value="Por_Secre_tail"/>
    <property type="match status" value="1"/>
</dbReference>
<dbReference type="Proteomes" id="UP000050975">
    <property type="component" value="Unassembled WGS sequence"/>
</dbReference>
<dbReference type="GO" id="GO:0010411">
    <property type="term" value="P:xyloglucan metabolic process"/>
    <property type="evidence" value="ECO:0007669"/>
    <property type="project" value="TreeGrafter"/>
</dbReference>
<comment type="caution">
    <text evidence="2">The sequence shown here is derived from an EMBL/GenBank/DDBJ whole genome shotgun (WGS) entry which is preliminary data.</text>
</comment>
<organism evidence="2 3">
    <name type="scientific">candidate division WOR_3 bacterium SM1_77</name>
    <dbReference type="NCBI Taxonomy" id="1703778"/>
    <lineage>
        <taxon>Bacteria</taxon>
        <taxon>Bacteria division WOR-3</taxon>
    </lineage>
</organism>
<dbReference type="PANTHER" id="PTHR43739:SF5">
    <property type="entry name" value="EXO-ALPHA-SIALIDASE"/>
    <property type="match status" value="1"/>
</dbReference>
<proteinExistence type="predicted"/>
<evidence type="ECO:0000313" key="3">
    <source>
        <dbReference type="Proteomes" id="UP000050975"/>
    </source>
</evidence>
<dbReference type="Gene3D" id="2.60.40.4070">
    <property type="match status" value="1"/>
</dbReference>
<accession>A0A0S8K2V6</accession>
<dbReference type="PANTHER" id="PTHR43739">
    <property type="entry name" value="XYLOGLUCANASE (EUROFUNG)"/>
    <property type="match status" value="1"/>
</dbReference>
<dbReference type="Gene3D" id="2.130.10.10">
    <property type="entry name" value="YVTN repeat-like/Quinoprotein amine dehydrogenase"/>
    <property type="match status" value="5"/>
</dbReference>
<evidence type="ECO:0000259" key="1">
    <source>
        <dbReference type="Pfam" id="PF18962"/>
    </source>
</evidence>
<dbReference type="SUPFAM" id="SSF110296">
    <property type="entry name" value="Oligoxyloglucan reducing end-specific cellobiohydrolase"/>
    <property type="match status" value="4"/>
</dbReference>
<reference evidence="2 3" key="1">
    <citation type="journal article" date="2015" name="Microbiome">
        <title>Genomic resolution of linkages in carbon, nitrogen, and sulfur cycling among widespread estuary sediment bacteria.</title>
        <authorList>
            <person name="Baker B.J."/>
            <person name="Lazar C.S."/>
            <person name="Teske A.P."/>
            <person name="Dick G.J."/>
        </authorList>
    </citation>
    <scope>NUCLEOTIDE SEQUENCE [LARGE SCALE GENOMIC DNA]</scope>
    <source>
        <strain evidence="2">SM1_77</strain>
    </source>
</reference>
<evidence type="ECO:0000313" key="2">
    <source>
        <dbReference type="EMBL" id="KPL15978.1"/>
    </source>
</evidence>
<dbReference type="InterPro" id="IPR026444">
    <property type="entry name" value="Secre_tail"/>
</dbReference>
<gene>
    <name evidence="2" type="ORF">AMJ74_00005</name>
</gene>
<protein>
    <recommendedName>
        <fullName evidence="1">Secretion system C-terminal sorting domain-containing protein</fullName>
    </recommendedName>
</protein>